<protein>
    <submittedName>
        <fullName evidence="2">DUF4133 domain-containing protein</fullName>
    </submittedName>
</protein>
<feature type="transmembrane region" description="Helical" evidence="1">
    <location>
        <begin position="21"/>
        <end position="42"/>
    </location>
</feature>
<dbReference type="InterPro" id="IPR025407">
    <property type="entry name" value="DUF4133"/>
</dbReference>
<comment type="caution">
    <text evidence="2">The sequence shown here is derived from an EMBL/GenBank/DDBJ whole genome shotgun (WGS) entry which is preliminary data.</text>
</comment>
<keyword evidence="1" id="KW-0472">Membrane</keyword>
<keyword evidence="1" id="KW-1133">Transmembrane helix</keyword>
<reference evidence="3" key="1">
    <citation type="journal article" date="2019" name="Int. J. Syst. Evol. Microbiol.">
        <title>The Global Catalogue of Microorganisms (GCM) 10K type strain sequencing project: providing services to taxonomists for standard genome sequencing and annotation.</title>
        <authorList>
            <consortium name="The Broad Institute Genomics Platform"/>
            <consortium name="The Broad Institute Genome Sequencing Center for Infectious Disease"/>
            <person name="Wu L."/>
            <person name="Ma J."/>
        </authorList>
    </citation>
    <scope>NUCLEOTIDE SEQUENCE [LARGE SCALE GENOMIC DNA]</scope>
    <source>
        <strain evidence="3">JCM 17925</strain>
    </source>
</reference>
<sequence>MLEINKGIGKPVEFRGLKGTYLYLAAGIVIGSLLLALVLYGFLGLNTYLVTAITMSCILGGVWYCMRLSAKYGVSGLLKLEATRNQPKAILISSAKPFATLRETKRPKSRNGAALVGRRE</sequence>
<dbReference type="Pfam" id="PF13571">
    <property type="entry name" value="DUF4133"/>
    <property type="match status" value="1"/>
</dbReference>
<dbReference type="RefSeq" id="WP_345271150.1">
    <property type="nucleotide sequence ID" value="NZ_BAABHB010000018.1"/>
</dbReference>
<evidence type="ECO:0000313" key="2">
    <source>
        <dbReference type="EMBL" id="GAA4419399.1"/>
    </source>
</evidence>
<proteinExistence type="predicted"/>
<gene>
    <name evidence="2" type="ORF">GCM10023187_53680</name>
</gene>
<dbReference type="EMBL" id="BAABHB010000018">
    <property type="protein sequence ID" value="GAA4419399.1"/>
    <property type="molecule type" value="Genomic_DNA"/>
</dbReference>
<name>A0ABP8KYT7_9BACT</name>
<organism evidence="2 3">
    <name type="scientific">Nibrella viscosa</name>
    <dbReference type="NCBI Taxonomy" id="1084524"/>
    <lineage>
        <taxon>Bacteria</taxon>
        <taxon>Pseudomonadati</taxon>
        <taxon>Bacteroidota</taxon>
        <taxon>Cytophagia</taxon>
        <taxon>Cytophagales</taxon>
        <taxon>Spirosomataceae</taxon>
        <taxon>Nibrella</taxon>
    </lineage>
</organism>
<feature type="transmembrane region" description="Helical" evidence="1">
    <location>
        <begin position="48"/>
        <end position="66"/>
    </location>
</feature>
<keyword evidence="3" id="KW-1185">Reference proteome</keyword>
<keyword evidence="1" id="KW-0812">Transmembrane</keyword>
<evidence type="ECO:0000313" key="3">
    <source>
        <dbReference type="Proteomes" id="UP001500936"/>
    </source>
</evidence>
<evidence type="ECO:0000256" key="1">
    <source>
        <dbReference type="SAM" id="Phobius"/>
    </source>
</evidence>
<dbReference type="Proteomes" id="UP001500936">
    <property type="component" value="Unassembled WGS sequence"/>
</dbReference>
<accession>A0ABP8KYT7</accession>